<keyword evidence="2" id="KW-0547">Nucleotide-binding</keyword>
<dbReference type="PRINTS" id="PR00301">
    <property type="entry name" value="HEATSHOCK70"/>
</dbReference>
<dbReference type="Proteomes" id="UP001500967">
    <property type="component" value="Unassembled WGS sequence"/>
</dbReference>
<comment type="similarity">
    <text evidence="1">Belongs to the heat shock protein 70 family.</text>
</comment>
<dbReference type="InterPro" id="IPR028082">
    <property type="entry name" value="Peripla_BP_I"/>
</dbReference>
<dbReference type="SUPFAM" id="SSF53822">
    <property type="entry name" value="Periplasmic binding protein-like I"/>
    <property type="match status" value="1"/>
</dbReference>
<evidence type="ECO:0000256" key="6">
    <source>
        <dbReference type="SAM" id="MobiDB-lite"/>
    </source>
</evidence>
<gene>
    <name evidence="7" type="ORF">GCM10009539_30710</name>
</gene>
<feature type="compositionally biased region" description="Low complexity" evidence="6">
    <location>
        <begin position="385"/>
        <end position="395"/>
    </location>
</feature>
<dbReference type="PROSITE" id="PS01036">
    <property type="entry name" value="HSP70_3"/>
    <property type="match status" value="1"/>
</dbReference>
<feature type="compositionally biased region" description="Low complexity" evidence="6">
    <location>
        <begin position="441"/>
        <end position="455"/>
    </location>
</feature>
<name>A0ABN0U9N2_9ACTN</name>
<sequence length="894" mass="90715">MPLSGYLIGIDFGTSNTVGVLRYPDGRSESLLFDGSPMLLSGVCLDENGQFLTGRDAAHVARTRPEAFEPNPKRRIDDGTVLLGGHEVPVPQLLAAVLSRVMTEARRAKGRQPEQVVLTHPVAWGPRRLDLLRQAAAIAGIPSALLVPEPVAAAYSFVALPRVSVAPGQSMVVYDFGGGTFDATVVRRTPMGFDVVAYQGLDDVGGLDVDAAIFEHLGALLGDRAAGVWERLKTPMTASDRRESRLLWEDVRQAKETLSRTTSVHIHVPLLDDDLPLSREQLDALARPLLNQTVGTTLESLRAAETPAGGLAAVLLVGGSSRIPLVSALLREYLGIAPTVVENPELVVAQGAIIVGAAAPVATPVSPPGAGTGGVPPRPGRISDAHGPVPGAPGRAPGGGPGGGPGSGVASGPGSGAGSGAVPPGAASGPVVPPPRPPIIARPHGAAAHAAVSGAGAPGAGSPGAGSPGAGAGAGGGAAGVGSGAGVRGAAAGGAPGATRPRNRLGTGRIVAIVAAAMTLVLVICGGGLFLRGLFAAENDGDTSAYDAGKPPCAAELAFVGASTGDGSELGLRVRNGVELAVADHNERSADCDVKLTSFDTAGDEKKAAQFATTVTGDTATLGVIGPLRPAELAAASKVYDAAGLAQITPVGDAEALAQWKSFHQVIGDEDSPNLFARRYLVDTLKAGKVYLTDDGSGHGRKLAGYIRGALEEAGVLVGTESVTGDTVGDTAAKITRSGSSAVVYLGAPALAGQLRKALTEAGGVDVKLIGTSEIDDPAFFTAAGDTAAGTVLFGPYMPVKEIPAEFRVAYTAKFGTEPGRYAAEAYDAATILLDGIAAGKTTRAQMLDFVNRYDARGLTKHLKFNEIGDLAVPTMWLYEADRTAFSSTGRITT</sequence>
<evidence type="ECO:0000256" key="1">
    <source>
        <dbReference type="ARBA" id="ARBA00007381"/>
    </source>
</evidence>
<dbReference type="Gene3D" id="3.40.50.2300">
    <property type="match status" value="2"/>
</dbReference>
<dbReference type="EMBL" id="BAAAGX010000011">
    <property type="protein sequence ID" value="GAA0243132.1"/>
    <property type="molecule type" value="Genomic_DNA"/>
</dbReference>
<dbReference type="RefSeq" id="WP_344649502.1">
    <property type="nucleotide sequence ID" value="NZ_BAAAGX010000011.1"/>
</dbReference>
<evidence type="ECO:0000256" key="2">
    <source>
        <dbReference type="ARBA" id="ARBA00022741"/>
    </source>
</evidence>
<dbReference type="InterPro" id="IPR043129">
    <property type="entry name" value="ATPase_NBD"/>
</dbReference>
<dbReference type="Gene3D" id="3.30.420.40">
    <property type="match status" value="2"/>
</dbReference>
<organism evidence="7 8">
    <name type="scientific">Cryptosporangium japonicum</name>
    <dbReference type="NCBI Taxonomy" id="80872"/>
    <lineage>
        <taxon>Bacteria</taxon>
        <taxon>Bacillati</taxon>
        <taxon>Actinomycetota</taxon>
        <taxon>Actinomycetes</taxon>
        <taxon>Cryptosporangiales</taxon>
        <taxon>Cryptosporangiaceae</taxon>
        <taxon>Cryptosporangium</taxon>
    </lineage>
</organism>
<keyword evidence="5" id="KW-0143">Chaperone</keyword>
<dbReference type="CDD" id="cd06342">
    <property type="entry name" value="PBP1_ABC_LIVBP-like"/>
    <property type="match status" value="1"/>
</dbReference>
<keyword evidence="4" id="KW-0346">Stress response</keyword>
<feature type="compositionally biased region" description="Gly residues" evidence="6">
    <location>
        <begin position="456"/>
        <end position="496"/>
    </location>
</feature>
<evidence type="ECO:0000256" key="4">
    <source>
        <dbReference type="ARBA" id="ARBA00023016"/>
    </source>
</evidence>
<evidence type="ECO:0000313" key="8">
    <source>
        <dbReference type="Proteomes" id="UP001500967"/>
    </source>
</evidence>
<evidence type="ECO:0000313" key="7">
    <source>
        <dbReference type="EMBL" id="GAA0243132.1"/>
    </source>
</evidence>
<evidence type="ECO:0000256" key="5">
    <source>
        <dbReference type="ARBA" id="ARBA00023186"/>
    </source>
</evidence>
<feature type="compositionally biased region" description="Gly residues" evidence="6">
    <location>
        <begin position="396"/>
        <end position="419"/>
    </location>
</feature>
<dbReference type="InterPro" id="IPR018181">
    <property type="entry name" value="Heat_shock_70_CS"/>
</dbReference>
<protein>
    <recommendedName>
        <fullName evidence="9">Hsp70 protein</fullName>
    </recommendedName>
</protein>
<dbReference type="InterPro" id="IPR013126">
    <property type="entry name" value="Hsp_70_fam"/>
</dbReference>
<evidence type="ECO:0000256" key="3">
    <source>
        <dbReference type="ARBA" id="ARBA00022840"/>
    </source>
</evidence>
<dbReference type="PANTHER" id="PTHR47151">
    <property type="entry name" value="LEU/ILE/VAL-BINDING ABC TRANSPORTER SUBUNIT"/>
    <property type="match status" value="1"/>
</dbReference>
<keyword evidence="8" id="KW-1185">Reference proteome</keyword>
<dbReference type="PANTHER" id="PTHR47151:SF2">
    <property type="entry name" value="AMINO ACID BINDING PROTEIN"/>
    <property type="match status" value="1"/>
</dbReference>
<feature type="compositionally biased region" description="Pro residues" evidence="6">
    <location>
        <begin position="431"/>
        <end position="440"/>
    </location>
</feature>
<dbReference type="PROSITE" id="PS00329">
    <property type="entry name" value="HSP70_2"/>
    <property type="match status" value="1"/>
</dbReference>
<feature type="compositionally biased region" description="Low complexity" evidence="6">
    <location>
        <begin position="420"/>
        <end position="430"/>
    </location>
</feature>
<proteinExistence type="inferred from homology"/>
<comment type="caution">
    <text evidence="7">The sequence shown here is derived from an EMBL/GenBank/DDBJ whole genome shotgun (WGS) entry which is preliminary data.</text>
</comment>
<dbReference type="SUPFAM" id="SSF53067">
    <property type="entry name" value="Actin-like ATPase domain"/>
    <property type="match status" value="2"/>
</dbReference>
<dbReference type="Gene3D" id="3.90.640.10">
    <property type="entry name" value="Actin, Chain A, domain 4"/>
    <property type="match status" value="1"/>
</dbReference>
<reference evidence="7 8" key="1">
    <citation type="journal article" date="2019" name="Int. J. Syst. Evol. Microbiol.">
        <title>The Global Catalogue of Microorganisms (GCM) 10K type strain sequencing project: providing services to taxonomists for standard genome sequencing and annotation.</title>
        <authorList>
            <consortium name="The Broad Institute Genomics Platform"/>
            <consortium name="The Broad Institute Genome Sequencing Center for Infectious Disease"/>
            <person name="Wu L."/>
            <person name="Ma J."/>
        </authorList>
    </citation>
    <scope>NUCLEOTIDE SEQUENCE [LARGE SCALE GENOMIC DNA]</scope>
    <source>
        <strain evidence="7 8">JCM 10425</strain>
    </source>
</reference>
<keyword evidence="3" id="KW-0067">ATP-binding</keyword>
<evidence type="ECO:0008006" key="9">
    <source>
        <dbReference type="Google" id="ProtNLM"/>
    </source>
</evidence>
<accession>A0ABN0U9N2</accession>
<dbReference type="Pfam" id="PF00012">
    <property type="entry name" value="HSP70"/>
    <property type="match status" value="1"/>
</dbReference>
<feature type="region of interest" description="Disordered" evidence="6">
    <location>
        <begin position="363"/>
        <end position="503"/>
    </location>
</feature>